<comment type="caution">
    <text evidence="7">The sequence shown here is derived from an EMBL/GenBank/DDBJ whole genome shotgun (WGS) entry which is preliminary data.</text>
</comment>
<reference evidence="7" key="1">
    <citation type="submission" date="2010-10" db="EMBL/GenBank/DDBJ databases">
        <authorList>
            <consortium name="US DOE Joint Genome Institute (JGI-PGF)"/>
            <person name="Lucas S."/>
            <person name="Copeland A."/>
            <person name="Lapidus A."/>
            <person name="Bruce D."/>
            <person name="Goodwin L."/>
            <person name="Pitluck S."/>
            <person name="Kyrpides N."/>
            <person name="Mavromatis K."/>
            <person name="Detter J.C."/>
            <person name="Han C."/>
            <person name="Land M."/>
            <person name="Hauser L."/>
            <person name="Markowitz V."/>
            <person name="Cheng J.-F."/>
            <person name="Hugenholtz P."/>
            <person name="Woyke T."/>
            <person name="Wu D."/>
            <person name="Pukall R."/>
            <person name="Wahrenburg C."/>
            <person name="Brambilla E."/>
            <person name="Klenk H.-P."/>
            <person name="Eisen J.A."/>
        </authorList>
    </citation>
    <scope>NUCLEOTIDE SEQUENCE [LARGE SCALE GENOMIC DNA]</scope>
    <source>
        <strain evidence="7">DSM 13965</strain>
    </source>
</reference>
<dbReference type="InterPro" id="IPR006680">
    <property type="entry name" value="Amidohydro-rel"/>
</dbReference>
<dbReference type="HOGENOM" id="CLU_012358_2_1_9"/>
<protein>
    <recommendedName>
        <fullName evidence="4">5-methylthioadenosine/S-adenosylhomocysteine deaminase</fullName>
        <shortName evidence="4">MTA/SAH deaminase</shortName>
        <ecNumber evidence="4">3.5.4.28</ecNumber>
        <ecNumber evidence="4">3.5.4.31</ecNumber>
    </recommendedName>
</protein>
<dbReference type="FunFam" id="3.20.20.140:FF:000014">
    <property type="entry name" value="5-methylthioadenosine/S-adenosylhomocysteine deaminase"/>
    <property type="match status" value="1"/>
</dbReference>
<dbReference type="eggNOG" id="COG0402">
    <property type="taxonomic scope" value="Bacteria"/>
</dbReference>
<dbReference type="EC" id="3.5.4.28" evidence="4"/>
<evidence type="ECO:0000256" key="2">
    <source>
        <dbReference type="ARBA" id="ARBA00022801"/>
    </source>
</evidence>
<dbReference type="InterPro" id="IPR050287">
    <property type="entry name" value="MTA/SAH_deaminase"/>
</dbReference>
<keyword evidence="2 4" id="KW-0378">Hydrolase</keyword>
<evidence type="ECO:0000256" key="4">
    <source>
        <dbReference type="HAMAP-Rule" id="MF_01281"/>
    </source>
</evidence>
<dbReference type="SUPFAM" id="SSF51556">
    <property type="entry name" value="Metallo-dependent hydrolases"/>
    <property type="match status" value="1"/>
</dbReference>
<evidence type="ECO:0000256" key="3">
    <source>
        <dbReference type="ARBA" id="ARBA00022833"/>
    </source>
</evidence>
<proteinExistence type="inferred from homology"/>
<dbReference type="Pfam" id="PF01979">
    <property type="entry name" value="Amidohydro_1"/>
    <property type="match status" value="1"/>
</dbReference>
<dbReference type="EMBL" id="AENY02000004">
    <property type="protein sequence ID" value="EKP93908.1"/>
    <property type="molecule type" value="Genomic_DNA"/>
</dbReference>
<dbReference type="RefSeq" id="WP_006904854.1">
    <property type="nucleotide sequence ID" value="NZ_JH976536.1"/>
</dbReference>
<feature type="binding site" evidence="4">
    <location>
        <position position="99"/>
    </location>
    <ligand>
        <name>substrate</name>
    </ligand>
</feature>
<feature type="binding site" evidence="4">
    <location>
        <position position="70"/>
    </location>
    <ligand>
        <name>Zn(2+)</name>
        <dbReference type="ChEBI" id="CHEBI:29105"/>
    </ligand>
</feature>
<dbReference type="HAMAP" id="MF_01281">
    <property type="entry name" value="MTA_SAH_deamin"/>
    <property type="match status" value="1"/>
</dbReference>
<evidence type="ECO:0000256" key="1">
    <source>
        <dbReference type="ARBA" id="ARBA00022723"/>
    </source>
</evidence>
<feature type="binding site" evidence="4">
    <location>
        <position position="219"/>
    </location>
    <ligand>
        <name>substrate</name>
    </ligand>
</feature>
<feature type="binding site" evidence="4">
    <location>
        <position position="304"/>
    </location>
    <ligand>
        <name>substrate</name>
    </ligand>
</feature>
<feature type="binding site" evidence="4">
    <location>
        <position position="151"/>
    </location>
    <ligand>
        <name>substrate</name>
    </ligand>
</feature>
<comment type="cofactor">
    <cofactor evidence="4">
        <name>Zn(2+)</name>
        <dbReference type="ChEBI" id="CHEBI:29105"/>
    </cofactor>
    <text evidence="4">Binds 1 zinc ion per subunit.</text>
</comment>
<accession>K6PYT8</accession>
<evidence type="ECO:0000313" key="8">
    <source>
        <dbReference type="Proteomes" id="UP000005710"/>
    </source>
</evidence>
<feature type="binding site" evidence="4">
    <location>
        <position position="189"/>
    </location>
    <ligand>
        <name>substrate</name>
    </ligand>
</feature>
<name>K6PYT8_9FIRM</name>
<feature type="binding site" evidence="4">
    <location>
        <position position="162"/>
    </location>
    <ligand>
        <name>substrate</name>
    </ligand>
</feature>
<evidence type="ECO:0000259" key="6">
    <source>
        <dbReference type="Pfam" id="PF01979"/>
    </source>
</evidence>
<comment type="function">
    <text evidence="4">Catalyzes the deamination of 5-methylthioadenosine and S-adenosyl-L-homocysteine into 5-methylthioinosine and S-inosyl-L-homocysteine, respectively. Is also able to deaminate adenosine.</text>
</comment>
<sequence length="466" mass="49441">MPSRVLIEGGWVFAGEGSGPFDIVGDGVVAVEGERIIYAGPASGLDPSWQPTRRIDARGKIVLPGLVNAHTHHAMSLLRGYADDVPLMPWLEEHIWPAEAHLTGDDVYWGTLLAIAESLLAGVTTFADMYFFMDRVAQAVLETGVRAHLSRGLIGVAPGSDRALEEGKALVSGFHGAGDGRIRCALAPHAPYTCPPPYVARVLEAAAALGCPIHTHLAETRAEVEQIRAQYGKSPIQHFAELGVFQHETLAAHCVHLDEADIALLAEHRVGVAHNPISNCKLASGIAPVPELLAAGVTVGLASDGAASTNHLDLFEEMRLAANLQKVSRYDATALPAWQVLRLATVGGARALGFDRLGCLAPGYLADIVILDLRAPHLWPRHDLTSLVVYSAKAADVDTVLVHGKVLVDGGELLTIDLERVEHETQQRAERLARLGRAARTGPADENPPAPAGEAADPSPRGGAAQ</sequence>
<dbReference type="EC" id="3.5.4.31" evidence="4"/>
<dbReference type="PANTHER" id="PTHR43794:SF11">
    <property type="entry name" value="AMIDOHYDROLASE-RELATED DOMAIN-CONTAINING PROTEIN"/>
    <property type="match status" value="1"/>
</dbReference>
<dbReference type="GO" id="GO:0090614">
    <property type="term" value="F:5'-methylthioadenosine deaminase activity"/>
    <property type="evidence" value="ECO:0007669"/>
    <property type="project" value="UniProtKB-UniRule"/>
</dbReference>
<evidence type="ECO:0000313" key="7">
    <source>
        <dbReference type="EMBL" id="EKP93908.1"/>
    </source>
</evidence>
<dbReference type="AlphaFoldDB" id="K6PYT8"/>
<dbReference type="Proteomes" id="UP000005710">
    <property type="component" value="Unassembled WGS sequence"/>
</dbReference>
<dbReference type="InterPro" id="IPR032466">
    <property type="entry name" value="Metal_Hydrolase"/>
</dbReference>
<keyword evidence="3 4" id="KW-0862">Zinc</keyword>
<gene>
    <name evidence="4" type="primary">mtaD</name>
    <name evidence="7" type="ORF">ThesuDRAFT_00153</name>
</gene>
<comment type="similarity">
    <text evidence="4">Belongs to the metallo-dependent hydrolases superfamily. MTA/SAH deaminase family.</text>
</comment>
<feature type="region of interest" description="Disordered" evidence="5">
    <location>
        <begin position="427"/>
        <end position="466"/>
    </location>
</feature>
<feature type="compositionally biased region" description="Low complexity" evidence="5">
    <location>
        <begin position="435"/>
        <end position="444"/>
    </location>
</feature>
<feature type="binding site" evidence="4">
    <location>
        <position position="304"/>
    </location>
    <ligand>
        <name>Zn(2+)</name>
        <dbReference type="ChEBI" id="CHEBI:29105"/>
    </ligand>
</feature>
<comment type="catalytic activity">
    <reaction evidence="4">
        <text>S-methyl-5'-thioadenosine + H2O + H(+) = S-methyl-5'-thioinosine + NH4(+)</text>
        <dbReference type="Rhea" id="RHEA:25025"/>
        <dbReference type="ChEBI" id="CHEBI:15377"/>
        <dbReference type="ChEBI" id="CHEBI:15378"/>
        <dbReference type="ChEBI" id="CHEBI:17509"/>
        <dbReference type="ChEBI" id="CHEBI:28938"/>
        <dbReference type="ChEBI" id="CHEBI:48595"/>
        <dbReference type="EC" id="3.5.4.31"/>
    </reaction>
</comment>
<dbReference type="GO" id="GO:0050270">
    <property type="term" value="F:S-adenosylhomocysteine deaminase activity"/>
    <property type="evidence" value="ECO:0007669"/>
    <property type="project" value="UniProtKB-UniRule"/>
</dbReference>
<keyword evidence="1 4" id="KW-0479">Metal-binding</keyword>
<dbReference type="SUPFAM" id="SSF51338">
    <property type="entry name" value="Composite domain of metallo-dependent hydrolases"/>
    <property type="match status" value="1"/>
</dbReference>
<evidence type="ECO:0000256" key="5">
    <source>
        <dbReference type="SAM" id="MobiDB-lite"/>
    </source>
</evidence>
<feature type="domain" description="Amidohydrolase-related" evidence="6">
    <location>
        <begin position="61"/>
        <end position="406"/>
    </location>
</feature>
<reference evidence="7" key="2">
    <citation type="submission" date="2012-10" db="EMBL/GenBank/DDBJ databases">
        <title>Improved high-quality draft of Thermaerobacter subterraneus C21, DSM 13965.</title>
        <authorList>
            <consortium name="DOE Joint Genome Institute"/>
            <person name="Eisen J."/>
            <person name="Huntemann M."/>
            <person name="Wei C.-L."/>
            <person name="Han J."/>
            <person name="Detter J.C."/>
            <person name="Han C."/>
            <person name="Tapia R."/>
            <person name="Chen A."/>
            <person name="Kyrpides N."/>
            <person name="Mavromatis K."/>
            <person name="Markowitz V."/>
            <person name="Szeto E."/>
            <person name="Ivanova N."/>
            <person name="Mikhailova N."/>
            <person name="Ovchinnikova G."/>
            <person name="Pagani I."/>
            <person name="Pati A."/>
            <person name="Goodwin L."/>
            <person name="Nordberg H.P."/>
            <person name="Cantor M.N."/>
            <person name="Hua S.X."/>
            <person name="Woyke T."/>
            <person name="Eisen J."/>
            <person name="Klenk H.-P."/>
        </authorList>
    </citation>
    <scope>NUCLEOTIDE SEQUENCE [LARGE SCALE GENOMIC DNA]</scope>
    <source>
        <strain evidence="7">DSM 13965</strain>
    </source>
</reference>
<dbReference type="InterPro" id="IPR023512">
    <property type="entry name" value="Deaminase_MtaD/DadD"/>
</dbReference>
<keyword evidence="8" id="KW-1185">Reference proteome</keyword>
<dbReference type="Gene3D" id="3.20.20.140">
    <property type="entry name" value="Metal-dependent hydrolases"/>
    <property type="match status" value="1"/>
</dbReference>
<dbReference type="PANTHER" id="PTHR43794">
    <property type="entry name" value="AMINOHYDROLASE SSNA-RELATED"/>
    <property type="match status" value="1"/>
</dbReference>
<dbReference type="CDD" id="cd01298">
    <property type="entry name" value="ATZ_TRZ_like"/>
    <property type="match status" value="1"/>
</dbReference>
<comment type="catalytic activity">
    <reaction evidence="4">
        <text>S-adenosyl-L-homocysteine + H2O + H(+) = S-inosyl-L-homocysteine + NH4(+)</text>
        <dbReference type="Rhea" id="RHEA:20716"/>
        <dbReference type="ChEBI" id="CHEBI:15377"/>
        <dbReference type="ChEBI" id="CHEBI:15378"/>
        <dbReference type="ChEBI" id="CHEBI:28938"/>
        <dbReference type="ChEBI" id="CHEBI:57856"/>
        <dbReference type="ChEBI" id="CHEBI:57985"/>
        <dbReference type="EC" id="3.5.4.28"/>
    </reaction>
</comment>
<dbReference type="Gene3D" id="2.30.40.10">
    <property type="entry name" value="Urease, subunit C, domain 1"/>
    <property type="match status" value="1"/>
</dbReference>
<dbReference type="STRING" id="867903.ThesuDRAFT_00153"/>
<organism evidence="7 8">
    <name type="scientific">Thermaerobacter subterraneus DSM 13965</name>
    <dbReference type="NCBI Taxonomy" id="867903"/>
    <lineage>
        <taxon>Bacteria</taxon>
        <taxon>Bacillati</taxon>
        <taxon>Bacillota</taxon>
        <taxon>Clostridia</taxon>
        <taxon>Eubacteriales</taxon>
        <taxon>Clostridiales Family XVII. Incertae Sedis</taxon>
        <taxon>Thermaerobacter</taxon>
    </lineage>
</organism>
<dbReference type="GO" id="GO:0046872">
    <property type="term" value="F:metal ion binding"/>
    <property type="evidence" value="ECO:0007669"/>
    <property type="project" value="UniProtKB-KW"/>
</dbReference>
<feature type="binding site" evidence="4">
    <location>
        <position position="72"/>
    </location>
    <ligand>
        <name>Zn(2+)</name>
        <dbReference type="ChEBI" id="CHEBI:29105"/>
    </ligand>
</feature>
<feature type="binding site" evidence="4">
    <location>
        <position position="216"/>
    </location>
    <ligand>
        <name>Zn(2+)</name>
        <dbReference type="ChEBI" id="CHEBI:29105"/>
    </ligand>
</feature>
<dbReference type="InterPro" id="IPR011059">
    <property type="entry name" value="Metal-dep_hydrolase_composite"/>
</dbReference>